<comment type="caution">
    <text evidence="1">The sequence shown here is derived from an EMBL/GenBank/DDBJ whole genome shotgun (WGS) entry which is preliminary data.</text>
</comment>
<sequence>MRAPLTQCMCRQGNVGDRAGRVQVAAGEGRHDSPPAWRQIARQTQRRETELVGPIRFVVQIEHDRADLAGHIPAALTQGGVCGPGQPHARTRLAGCVRSVFIRHADTRQRRPCGLLAVRQAMRQGDGCSAFAGHAAIWIRACASVRRAMRTMQQALAFEPHQCLARKHAFDAEYQRKPARLGFQISPSLLQGHHARCMTTAYDRHAFNPIVWPTSAHDVDQRLDRIIGNAGPARSGWKNQPRMRGWREQPAAIELRRQFMNDRAQQILPALQGG</sequence>
<name>A0ABD6PYF2_9BURK</name>
<proteinExistence type="predicted"/>
<evidence type="ECO:0008006" key="3">
    <source>
        <dbReference type="Google" id="ProtNLM"/>
    </source>
</evidence>
<accession>A0ABD6PYF2</accession>
<reference evidence="2" key="1">
    <citation type="submission" date="2016-08" db="EMBL/GenBank/DDBJ databases">
        <title>Population biology and virulence potential of Burkholderia ubonensis.</title>
        <authorList>
            <person name="Price E.P."/>
            <person name="Currie B.J."/>
            <person name="Wagner D.M."/>
        </authorList>
    </citation>
    <scope>NUCLEOTIDE SEQUENCE [LARGE SCALE GENOMIC DNA]</scope>
    <source>
        <strain evidence="2">MSMB0103</strain>
    </source>
</reference>
<evidence type="ECO:0000313" key="1">
    <source>
        <dbReference type="EMBL" id="OJA43505.1"/>
    </source>
</evidence>
<gene>
    <name evidence="1" type="ORF">BGV66_23910</name>
</gene>
<dbReference type="Proteomes" id="UP000183667">
    <property type="component" value="Unassembled WGS sequence"/>
</dbReference>
<dbReference type="AlphaFoldDB" id="A0ABD6PYF2"/>
<protein>
    <recommendedName>
        <fullName evidence="3">Transposase</fullName>
    </recommendedName>
</protein>
<dbReference type="EMBL" id="MEAU01000037">
    <property type="protein sequence ID" value="OJA43505.1"/>
    <property type="molecule type" value="Genomic_DNA"/>
</dbReference>
<evidence type="ECO:0000313" key="2">
    <source>
        <dbReference type="Proteomes" id="UP000183667"/>
    </source>
</evidence>
<organism evidence="1 2">
    <name type="scientific">Burkholderia ubonensis</name>
    <dbReference type="NCBI Taxonomy" id="101571"/>
    <lineage>
        <taxon>Bacteria</taxon>
        <taxon>Pseudomonadati</taxon>
        <taxon>Pseudomonadota</taxon>
        <taxon>Betaproteobacteria</taxon>
        <taxon>Burkholderiales</taxon>
        <taxon>Burkholderiaceae</taxon>
        <taxon>Burkholderia</taxon>
        <taxon>Burkholderia cepacia complex</taxon>
    </lineage>
</organism>